<name>A0A3P3U4G4_9BACL</name>
<dbReference type="GO" id="GO:0000155">
    <property type="term" value="F:phosphorelay sensor kinase activity"/>
    <property type="evidence" value="ECO:0007669"/>
    <property type="project" value="InterPro"/>
</dbReference>
<evidence type="ECO:0000256" key="2">
    <source>
        <dbReference type="ARBA" id="ARBA00004651"/>
    </source>
</evidence>
<dbReference type="InterPro" id="IPR003661">
    <property type="entry name" value="HisK_dim/P_dom"/>
</dbReference>
<dbReference type="PANTHER" id="PTHR45528:SF1">
    <property type="entry name" value="SENSOR HISTIDINE KINASE CPXA"/>
    <property type="match status" value="1"/>
</dbReference>
<comment type="subcellular location">
    <subcellularLocation>
        <location evidence="2">Cell membrane</location>
        <topology evidence="2">Multi-pass membrane protein</topology>
    </subcellularLocation>
</comment>
<dbReference type="GO" id="GO:0005886">
    <property type="term" value="C:plasma membrane"/>
    <property type="evidence" value="ECO:0007669"/>
    <property type="project" value="UniProtKB-SubCell"/>
</dbReference>
<keyword evidence="13 14" id="KW-0472">Membrane</keyword>
<dbReference type="SMART" id="SM00387">
    <property type="entry name" value="HATPase_c"/>
    <property type="match status" value="1"/>
</dbReference>
<reference evidence="17 18" key="1">
    <citation type="submission" date="2018-11" db="EMBL/GenBank/DDBJ databases">
        <title>Genome sequencing of Paenibacillus sp. KCOM 3021 (= ChDC PVNT-B20).</title>
        <authorList>
            <person name="Kook J.-K."/>
            <person name="Park S.-N."/>
            <person name="Lim Y.K."/>
        </authorList>
    </citation>
    <scope>NUCLEOTIDE SEQUENCE [LARGE SCALE GENOMIC DNA]</scope>
    <source>
        <strain evidence="17 18">KCOM 3021</strain>
    </source>
</reference>
<dbReference type="PROSITE" id="PS50885">
    <property type="entry name" value="HAMP"/>
    <property type="match status" value="1"/>
</dbReference>
<dbReference type="InterPro" id="IPR003660">
    <property type="entry name" value="HAMP_dom"/>
</dbReference>
<dbReference type="EMBL" id="RRCN01000001">
    <property type="protein sequence ID" value="RRJ65135.1"/>
    <property type="molecule type" value="Genomic_DNA"/>
</dbReference>
<dbReference type="AlphaFoldDB" id="A0A3P3U4G4"/>
<evidence type="ECO:0000256" key="12">
    <source>
        <dbReference type="ARBA" id="ARBA00023012"/>
    </source>
</evidence>
<keyword evidence="12" id="KW-0902">Two-component regulatory system</keyword>
<keyword evidence="11 14" id="KW-1133">Transmembrane helix</keyword>
<keyword evidence="7 14" id="KW-0812">Transmembrane</keyword>
<protein>
    <recommendedName>
        <fullName evidence="3">histidine kinase</fullName>
        <ecNumber evidence="3">2.7.13.3</ecNumber>
    </recommendedName>
</protein>
<evidence type="ECO:0000256" key="9">
    <source>
        <dbReference type="ARBA" id="ARBA00022777"/>
    </source>
</evidence>
<dbReference type="InterPro" id="IPR036890">
    <property type="entry name" value="HATPase_C_sf"/>
</dbReference>
<dbReference type="CDD" id="cd00075">
    <property type="entry name" value="HATPase"/>
    <property type="match status" value="1"/>
</dbReference>
<dbReference type="OrthoDB" id="335833at2"/>
<evidence type="ECO:0000259" key="15">
    <source>
        <dbReference type="PROSITE" id="PS50109"/>
    </source>
</evidence>
<dbReference type="InterPro" id="IPR050398">
    <property type="entry name" value="HssS/ArlS-like"/>
</dbReference>
<feature type="transmembrane region" description="Helical" evidence="14">
    <location>
        <begin position="101"/>
        <end position="121"/>
    </location>
</feature>
<keyword evidence="4" id="KW-1003">Cell membrane</keyword>
<accession>A0A3P3U4G4</accession>
<dbReference type="SMART" id="SM00388">
    <property type="entry name" value="HisKA"/>
    <property type="match status" value="1"/>
</dbReference>
<dbReference type="Gene3D" id="3.30.565.10">
    <property type="entry name" value="Histidine kinase-like ATPase, C-terminal domain"/>
    <property type="match status" value="1"/>
</dbReference>
<keyword evidence="9 17" id="KW-0418">Kinase</keyword>
<dbReference type="InterPro" id="IPR004358">
    <property type="entry name" value="Sig_transdc_His_kin-like_C"/>
</dbReference>
<dbReference type="InterPro" id="IPR003594">
    <property type="entry name" value="HATPase_dom"/>
</dbReference>
<dbReference type="EC" id="2.7.13.3" evidence="3"/>
<dbReference type="CDD" id="cd06225">
    <property type="entry name" value="HAMP"/>
    <property type="match status" value="1"/>
</dbReference>
<keyword evidence="8" id="KW-0547">Nucleotide-binding</keyword>
<evidence type="ECO:0000256" key="10">
    <source>
        <dbReference type="ARBA" id="ARBA00022840"/>
    </source>
</evidence>
<evidence type="ECO:0000256" key="14">
    <source>
        <dbReference type="SAM" id="Phobius"/>
    </source>
</evidence>
<dbReference type="PROSITE" id="PS50109">
    <property type="entry name" value="HIS_KIN"/>
    <property type="match status" value="1"/>
</dbReference>
<evidence type="ECO:0000256" key="13">
    <source>
        <dbReference type="ARBA" id="ARBA00023136"/>
    </source>
</evidence>
<keyword evidence="6" id="KW-0808">Transferase</keyword>
<dbReference type="GO" id="GO:0005524">
    <property type="term" value="F:ATP binding"/>
    <property type="evidence" value="ECO:0007669"/>
    <property type="project" value="UniProtKB-KW"/>
</dbReference>
<dbReference type="PANTHER" id="PTHR45528">
    <property type="entry name" value="SENSOR HISTIDINE KINASE CPXA"/>
    <property type="match status" value="1"/>
</dbReference>
<evidence type="ECO:0000256" key="7">
    <source>
        <dbReference type="ARBA" id="ARBA00022692"/>
    </source>
</evidence>
<evidence type="ECO:0000256" key="1">
    <source>
        <dbReference type="ARBA" id="ARBA00000085"/>
    </source>
</evidence>
<dbReference type="CDD" id="cd00082">
    <property type="entry name" value="HisKA"/>
    <property type="match status" value="1"/>
</dbReference>
<keyword evidence="18" id="KW-1185">Reference proteome</keyword>
<evidence type="ECO:0000256" key="3">
    <source>
        <dbReference type="ARBA" id="ARBA00012438"/>
    </source>
</evidence>
<dbReference type="SUPFAM" id="SSF55874">
    <property type="entry name" value="ATPase domain of HSP90 chaperone/DNA topoisomerase II/histidine kinase"/>
    <property type="match status" value="1"/>
</dbReference>
<sequence>MTEPLMFISASFEKRLKPCGELPALSKRSEEWGIDLMHIKRWMFWRERLAMKLILINGLVIAVVIWLVGVSVKDFACSVVGQYELVGKGGSGFFNETMDVFLWRASILAILFAAIIHYVFIRNVLSPLKQLTKSTQLMMEGYHPELVPPQSNDEIGRLTRHFNEFAKTLQRTEENRKRLLSNISHELRTPLSNLNGYLEALSSGVLEGNRELYQSLLEESQYLTRLVEQLHELTVWEARKNSSMVLEEVNIHELLQQSILSFQLESEKRGILLNVSIQEGIIICEEDGIKQVMNNLLQNAFMYSTGRGIRVTGKRERSVYRITVSNQGEPIPEEVRDLVFERFYRVDPSRRREQHRYGTGLGLSIVKEIMGRFDGQVGLDSDGTFHHFWVRFPLNEKK</sequence>
<comment type="catalytic activity">
    <reaction evidence="1">
        <text>ATP + protein L-histidine = ADP + protein N-phospho-L-histidine.</text>
        <dbReference type="EC" id="2.7.13.3"/>
    </reaction>
</comment>
<dbReference type="Pfam" id="PF00672">
    <property type="entry name" value="HAMP"/>
    <property type="match status" value="1"/>
</dbReference>
<dbReference type="SUPFAM" id="SSF158472">
    <property type="entry name" value="HAMP domain-like"/>
    <property type="match status" value="1"/>
</dbReference>
<comment type="caution">
    <text evidence="17">The sequence shown here is derived from an EMBL/GenBank/DDBJ whole genome shotgun (WGS) entry which is preliminary data.</text>
</comment>
<dbReference type="Gene3D" id="6.10.340.10">
    <property type="match status" value="1"/>
</dbReference>
<proteinExistence type="predicted"/>
<organism evidence="17 18">
    <name type="scientific">Paenibacillus oralis</name>
    <dbReference type="NCBI Taxonomy" id="2490856"/>
    <lineage>
        <taxon>Bacteria</taxon>
        <taxon>Bacillati</taxon>
        <taxon>Bacillota</taxon>
        <taxon>Bacilli</taxon>
        <taxon>Bacillales</taxon>
        <taxon>Paenibacillaceae</taxon>
        <taxon>Paenibacillus</taxon>
    </lineage>
</organism>
<keyword evidence="5" id="KW-0597">Phosphoprotein</keyword>
<evidence type="ECO:0000256" key="11">
    <source>
        <dbReference type="ARBA" id="ARBA00022989"/>
    </source>
</evidence>
<dbReference type="PRINTS" id="PR00344">
    <property type="entry name" value="BCTRLSENSOR"/>
</dbReference>
<evidence type="ECO:0000256" key="4">
    <source>
        <dbReference type="ARBA" id="ARBA00022475"/>
    </source>
</evidence>
<dbReference type="Pfam" id="PF00512">
    <property type="entry name" value="HisKA"/>
    <property type="match status" value="1"/>
</dbReference>
<dbReference type="InterPro" id="IPR005467">
    <property type="entry name" value="His_kinase_dom"/>
</dbReference>
<evidence type="ECO:0000313" key="17">
    <source>
        <dbReference type="EMBL" id="RRJ65135.1"/>
    </source>
</evidence>
<keyword evidence="10" id="KW-0067">ATP-binding</keyword>
<feature type="domain" description="Histidine kinase" evidence="15">
    <location>
        <begin position="182"/>
        <end position="396"/>
    </location>
</feature>
<dbReference type="InterPro" id="IPR036097">
    <property type="entry name" value="HisK_dim/P_sf"/>
</dbReference>
<evidence type="ECO:0000256" key="8">
    <source>
        <dbReference type="ARBA" id="ARBA00022741"/>
    </source>
</evidence>
<evidence type="ECO:0000256" key="6">
    <source>
        <dbReference type="ARBA" id="ARBA00022679"/>
    </source>
</evidence>
<feature type="domain" description="HAMP" evidence="16">
    <location>
        <begin position="122"/>
        <end position="174"/>
    </location>
</feature>
<gene>
    <name evidence="17" type="ORF">EHV15_21110</name>
</gene>
<dbReference type="SMART" id="SM00304">
    <property type="entry name" value="HAMP"/>
    <property type="match status" value="1"/>
</dbReference>
<dbReference type="Pfam" id="PF02518">
    <property type="entry name" value="HATPase_c"/>
    <property type="match status" value="1"/>
</dbReference>
<feature type="transmembrane region" description="Helical" evidence="14">
    <location>
        <begin position="49"/>
        <end position="69"/>
    </location>
</feature>
<evidence type="ECO:0000256" key="5">
    <source>
        <dbReference type="ARBA" id="ARBA00022553"/>
    </source>
</evidence>
<evidence type="ECO:0000259" key="16">
    <source>
        <dbReference type="PROSITE" id="PS50885"/>
    </source>
</evidence>
<dbReference type="Proteomes" id="UP000267017">
    <property type="component" value="Unassembled WGS sequence"/>
</dbReference>
<dbReference type="Gene3D" id="1.10.287.130">
    <property type="match status" value="1"/>
</dbReference>
<dbReference type="SUPFAM" id="SSF47384">
    <property type="entry name" value="Homodimeric domain of signal transducing histidine kinase"/>
    <property type="match status" value="1"/>
</dbReference>
<evidence type="ECO:0000313" key="18">
    <source>
        <dbReference type="Proteomes" id="UP000267017"/>
    </source>
</evidence>